<accession>A0A8H4WZJ6</accession>
<dbReference type="OrthoDB" id="5342507at2759"/>
<organism evidence="2 3">
    <name type="scientific">Fusarium gaditjirri</name>
    <dbReference type="NCBI Taxonomy" id="282569"/>
    <lineage>
        <taxon>Eukaryota</taxon>
        <taxon>Fungi</taxon>
        <taxon>Dikarya</taxon>
        <taxon>Ascomycota</taxon>
        <taxon>Pezizomycotina</taxon>
        <taxon>Sordariomycetes</taxon>
        <taxon>Hypocreomycetidae</taxon>
        <taxon>Hypocreales</taxon>
        <taxon>Nectriaceae</taxon>
        <taxon>Fusarium</taxon>
        <taxon>Fusarium nisikadoi species complex</taxon>
    </lineage>
</organism>
<keyword evidence="1" id="KW-0812">Transmembrane</keyword>
<comment type="caution">
    <text evidence="2">The sequence shown here is derived from an EMBL/GenBank/DDBJ whole genome shotgun (WGS) entry which is preliminary data.</text>
</comment>
<dbReference type="EMBL" id="JABFAI010000094">
    <property type="protein sequence ID" value="KAF4955760.1"/>
    <property type="molecule type" value="Genomic_DNA"/>
</dbReference>
<keyword evidence="1" id="KW-1133">Transmembrane helix</keyword>
<dbReference type="Proteomes" id="UP000604273">
    <property type="component" value="Unassembled WGS sequence"/>
</dbReference>
<feature type="transmembrane region" description="Helical" evidence="1">
    <location>
        <begin position="42"/>
        <end position="64"/>
    </location>
</feature>
<reference evidence="2" key="1">
    <citation type="journal article" date="2020" name="BMC Genomics">
        <title>Correction to: Identification and distribution of gene clusters required for synthesis of sphingolipid metabolism inhibitors in diverse species of the filamentous fungus Fusarium.</title>
        <authorList>
            <person name="Kim H.S."/>
            <person name="Lohmar J.M."/>
            <person name="Busman M."/>
            <person name="Brown D.W."/>
            <person name="Naumann T.A."/>
            <person name="Divon H.H."/>
            <person name="Lysoe E."/>
            <person name="Uhlig S."/>
            <person name="Proctor R.H."/>
        </authorList>
    </citation>
    <scope>NUCLEOTIDE SEQUENCE</scope>
    <source>
        <strain evidence="2">NRRL 45417</strain>
    </source>
</reference>
<dbReference type="AlphaFoldDB" id="A0A8H4WZJ6"/>
<gene>
    <name evidence="2" type="ORF">FGADI_4331</name>
</gene>
<feature type="transmembrane region" description="Helical" evidence="1">
    <location>
        <begin position="120"/>
        <end position="140"/>
    </location>
</feature>
<protein>
    <submittedName>
        <fullName evidence="2">Uncharacterized protein</fullName>
    </submittedName>
</protein>
<sequence>MAHHSNRIAPTDYGTTYDRRHETGLLTRWVPDRLKHSHLYCWFLRLTRVVQFLSAVISLGLFSARLRKVHNLVNNIKTRRGVNSSYGAVEGILAAAVLYTLIAMLISLLLKGGGPRWLRWLWVLLDIAFVGAFIAASVLTRPNGGMAGPRHCYRAEGFSSTFGSNADSSDDSCNLPWGTFILAIISTQVVHVNLFSAISNYQQRDSDLNGRGPDLSTTTLALRQIQPKRYEAHDFSIIAKHNQHAVFGNIGTLNVFHQSDPSPSPHAGTKTSLATPSNREVVEVAVDLILALATRLAGNFDHTLSSQVPEYDLSELIFKASLPLRQDVNSGQVVTRNHLHSSPMPQTSGHGISAAYLSNDNKSRVADAPESRPMNRLHPRQQEALIGKLGLDGRQILSGEQALTNKSSPNKARPTLAEAPVYMSGLEGLGAIAAVAQLLGYAITISSTFSTLCSRVRNGPQRLQRFESQLKEIDSITTNIKQNTALQTNEVENCLTAIVAYTELAKNILSKFKQSTRARRQWAIVSGDLVCKLDGPFGELQKSASNLTLIIVSKTAQGQSEIKATMESIEIKFTKSNKEAAWLSDSCHRTADCELKGSHKFNIKTLSNNRLVTCGNTRGQESSDGTKGLGASHDYKVEKMTDNGFSQLGNTGNTSKGHNYDFGEVDGNEALNLGDYATLAEKNEAIASYRNTAIARVSNPSTDQQVK</sequence>
<name>A0A8H4WZJ6_9HYPO</name>
<evidence type="ECO:0000256" key="1">
    <source>
        <dbReference type="SAM" id="Phobius"/>
    </source>
</evidence>
<proteinExistence type="predicted"/>
<keyword evidence="3" id="KW-1185">Reference proteome</keyword>
<reference evidence="2" key="2">
    <citation type="submission" date="2020-05" db="EMBL/GenBank/DDBJ databases">
        <authorList>
            <person name="Kim H.-S."/>
            <person name="Proctor R.H."/>
            <person name="Brown D.W."/>
        </authorList>
    </citation>
    <scope>NUCLEOTIDE SEQUENCE</scope>
    <source>
        <strain evidence="2">NRRL 45417</strain>
    </source>
</reference>
<feature type="transmembrane region" description="Helical" evidence="1">
    <location>
        <begin position="85"/>
        <end position="108"/>
    </location>
</feature>
<evidence type="ECO:0000313" key="3">
    <source>
        <dbReference type="Proteomes" id="UP000604273"/>
    </source>
</evidence>
<keyword evidence="1" id="KW-0472">Membrane</keyword>
<evidence type="ECO:0000313" key="2">
    <source>
        <dbReference type="EMBL" id="KAF4955760.1"/>
    </source>
</evidence>